<dbReference type="AlphaFoldDB" id="A0A2G5IBE0"/>
<evidence type="ECO:0000256" key="2">
    <source>
        <dbReference type="SAM" id="SignalP"/>
    </source>
</evidence>
<keyword evidence="2" id="KW-0732">Signal</keyword>
<evidence type="ECO:0000313" key="3">
    <source>
        <dbReference type="EMBL" id="PIB02105.1"/>
    </source>
</evidence>
<feature type="signal peptide" evidence="2">
    <location>
        <begin position="1"/>
        <end position="20"/>
    </location>
</feature>
<evidence type="ECO:0000313" key="4">
    <source>
        <dbReference type="Proteomes" id="UP000230605"/>
    </source>
</evidence>
<feature type="region of interest" description="Disordered" evidence="1">
    <location>
        <begin position="28"/>
        <end position="66"/>
    </location>
</feature>
<proteinExistence type="predicted"/>
<accession>A0A2G5IBE0</accession>
<name>A0A2G5IBE0_CERBT</name>
<dbReference type="EMBL" id="LKMD01000100">
    <property type="protein sequence ID" value="PIB02105.1"/>
    <property type="molecule type" value="Genomic_DNA"/>
</dbReference>
<feature type="compositionally biased region" description="Polar residues" evidence="1">
    <location>
        <begin position="57"/>
        <end position="66"/>
    </location>
</feature>
<evidence type="ECO:0000256" key="1">
    <source>
        <dbReference type="SAM" id="MobiDB-lite"/>
    </source>
</evidence>
<reference evidence="3 4" key="1">
    <citation type="submission" date="2015-10" db="EMBL/GenBank/DDBJ databases">
        <title>The cercosporin biosynthetic gene cluster was horizontally transferred to several fungal lineages and shown to be expanded in Cercospora beticola based on microsynteny with recipient genomes.</title>
        <authorList>
            <person name="De Jonge R."/>
            <person name="Ebert M.K."/>
            <person name="Suttle J.C."/>
            <person name="Jurick Ii W.M."/>
            <person name="Secor G.A."/>
            <person name="Thomma B.P."/>
            <person name="Van De Peer Y."/>
            <person name="Bolton M.D."/>
        </authorList>
    </citation>
    <scope>NUCLEOTIDE SEQUENCE [LARGE SCALE GENOMIC DNA]</scope>
    <source>
        <strain evidence="3 4">09-40</strain>
    </source>
</reference>
<sequence>MKFSISILTTVLMAFTCAHARPADYKHGNTIWERSGTPDPDRGGSKKICTDPLNRSCHPSNPGSDD</sequence>
<protein>
    <submittedName>
        <fullName evidence="3">Uncharacterized protein</fullName>
    </submittedName>
</protein>
<organism evidence="3 4">
    <name type="scientific">Cercospora beticola</name>
    <name type="common">Sugarbeet leaf spot fungus</name>
    <dbReference type="NCBI Taxonomy" id="122368"/>
    <lineage>
        <taxon>Eukaryota</taxon>
        <taxon>Fungi</taxon>
        <taxon>Dikarya</taxon>
        <taxon>Ascomycota</taxon>
        <taxon>Pezizomycotina</taxon>
        <taxon>Dothideomycetes</taxon>
        <taxon>Dothideomycetidae</taxon>
        <taxon>Mycosphaerellales</taxon>
        <taxon>Mycosphaerellaceae</taxon>
        <taxon>Cercospora</taxon>
    </lineage>
</organism>
<dbReference type="Proteomes" id="UP000230605">
    <property type="component" value="Chromosome 1"/>
</dbReference>
<gene>
    <name evidence="3" type="ORF">CB0940_00210</name>
</gene>
<feature type="chain" id="PRO_5013734253" evidence="2">
    <location>
        <begin position="21"/>
        <end position="66"/>
    </location>
</feature>
<comment type="caution">
    <text evidence="3">The sequence shown here is derived from an EMBL/GenBank/DDBJ whole genome shotgun (WGS) entry which is preliminary data.</text>
</comment>